<comment type="caution">
    <text evidence="1">The sequence shown here is derived from an EMBL/GenBank/DDBJ whole genome shotgun (WGS) entry which is preliminary data.</text>
</comment>
<dbReference type="Proteomes" id="UP000054858">
    <property type="component" value="Unassembled WGS sequence"/>
</dbReference>
<accession>A0A0W0X4L8</accession>
<dbReference type="AlphaFoldDB" id="A0A0W0X4L8"/>
<dbReference type="RefSeq" id="WP_025386591.1">
    <property type="nucleotide sequence ID" value="NZ_LCUA01000007.1"/>
</dbReference>
<protein>
    <submittedName>
        <fullName evidence="1">Uncharacterized protein</fullName>
    </submittedName>
</protein>
<sequence length="197" mass="22194">MPAILVEMDECCFQLIKDGDETLKTSGVSTCLCLMFYGQDQTAPFIGMHHWPGFSSDFDGSEDSAMDDIFELIADIEQNARKQLGNKPDRTLTLNKLIIVGGERRQVDDTGKLLISGTEQEVRALIEFVKPACEEYFMLSSTFTCSIHPFKTTGSQFIDIMMDKDNVAWKIITDDDEQERKLAQEKASCSSPPKLRF</sequence>
<evidence type="ECO:0000313" key="2">
    <source>
        <dbReference type="Proteomes" id="UP000054858"/>
    </source>
</evidence>
<dbReference type="EMBL" id="LNYP01000019">
    <property type="protein sequence ID" value="KTD39539.1"/>
    <property type="molecule type" value="Genomic_DNA"/>
</dbReference>
<name>A0A0W0X4L8_9GAMM</name>
<reference evidence="1 2" key="1">
    <citation type="submission" date="2015-11" db="EMBL/GenBank/DDBJ databases">
        <title>Genomic analysis of 38 Legionella species identifies large and diverse effector repertoires.</title>
        <authorList>
            <person name="Burstein D."/>
            <person name="Amaro F."/>
            <person name="Zusman T."/>
            <person name="Lifshitz Z."/>
            <person name="Cohen O."/>
            <person name="Gilbert J.A."/>
            <person name="Pupko T."/>
            <person name="Shuman H.A."/>
            <person name="Segal G."/>
        </authorList>
    </citation>
    <scope>NUCLEOTIDE SEQUENCE [LARGE SCALE GENOMIC DNA]</scope>
    <source>
        <strain evidence="1 2">Oak Ridge-10</strain>
    </source>
</reference>
<proteinExistence type="predicted"/>
<organism evidence="1 2">
    <name type="scientific">Legionella oakridgensis</name>
    <dbReference type="NCBI Taxonomy" id="29423"/>
    <lineage>
        <taxon>Bacteria</taxon>
        <taxon>Pseudomonadati</taxon>
        <taxon>Pseudomonadota</taxon>
        <taxon>Gammaproteobacteria</taxon>
        <taxon>Legionellales</taxon>
        <taxon>Legionellaceae</taxon>
        <taxon>Legionella</taxon>
    </lineage>
</organism>
<evidence type="ECO:0000313" key="1">
    <source>
        <dbReference type="EMBL" id="KTD39539.1"/>
    </source>
</evidence>
<dbReference type="PATRIC" id="fig|29423.5.peg.1015"/>
<gene>
    <name evidence="1" type="ORF">Loak_0965</name>
</gene>